<evidence type="ECO:0000256" key="5">
    <source>
        <dbReference type="ARBA" id="ARBA00012765"/>
    </source>
</evidence>
<keyword evidence="9 12" id="KW-0378">Hydrolase</keyword>
<dbReference type="GO" id="GO:0018759">
    <property type="term" value="F:methenyltetrahydromethanopterin cyclohydrolase activity"/>
    <property type="evidence" value="ECO:0007669"/>
    <property type="project" value="UniProtKB-UniRule"/>
</dbReference>
<dbReference type="HAMAP" id="MF_00486">
    <property type="entry name" value="McH"/>
    <property type="match status" value="1"/>
</dbReference>
<dbReference type="UniPathway" id="UPA00562">
    <property type="reaction ID" value="UER00703"/>
</dbReference>
<gene>
    <name evidence="13" type="primary">mch_3</name>
    <name evidence="12" type="synonym">mch</name>
    <name evidence="13" type="ORF">SBF1_3590002</name>
</gene>
<dbReference type="GO" id="GO:0006730">
    <property type="term" value="P:one-carbon metabolic process"/>
    <property type="evidence" value="ECO:0007669"/>
    <property type="project" value="UniProtKB-UniRule"/>
</dbReference>
<keyword evidence="7 12" id="KW-0963">Cytoplasm</keyword>
<dbReference type="Pfam" id="PF02289">
    <property type="entry name" value="MCH"/>
    <property type="match status" value="1"/>
</dbReference>
<evidence type="ECO:0000256" key="4">
    <source>
        <dbReference type="ARBA" id="ARBA00006902"/>
    </source>
</evidence>
<proteinExistence type="inferred from homology"/>
<evidence type="ECO:0000256" key="8">
    <source>
        <dbReference type="ARBA" id="ARBA00022563"/>
    </source>
</evidence>
<evidence type="ECO:0000256" key="6">
    <source>
        <dbReference type="ARBA" id="ARBA00020597"/>
    </source>
</evidence>
<sequence length="330" mass="35811">MSLFLKTVPELSPNQLALPIVQDLLARSEQFQVEVHLIGGAKVIDCGIAVPGGWEAGLSFASICLGGLARVTMRWADFGGLRWPAVEVVTDHPILACLASQYAGWFIKKDKFSAMGSGPGRAVVQAEELFARLGYRDSSPVAIFCLESRQLPTEDVVKMIVEKCNREPSDIYILVAPTASSVGSLQIAARAVETGLHKLMELGYDLGNVESGWGICPIPPVAANDLSALGRTNDAVLYGASVQLQLSDDDETLTSLVGKIPSLASRDYGELFEKLFQRYGNFYDIDPLIFSPAEVWLNNRRSGRSFHAGSLRSDLLRTSFGLSSDNIVFP</sequence>
<dbReference type="EMBL" id="OMOF01000289">
    <property type="protein sequence ID" value="SPF46403.1"/>
    <property type="molecule type" value="Genomic_DNA"/>
</dbReference>
<protein>
    <recommendedName>
        <fullName evidence="6 12">Methenyltetrahydromethanopterin cyclohydrolase</fullName>
        <ecNumber evidence="5 12">3.5.4.27</ecNumber>
    </recommendedName>
    <alternativeName>
        <fullName evidence="10 12">Methenyl-H4MPT cyclohydrolase</fullName>
    </alternativeName>
</protein>
<dbReference type="AlphaFoldDB" id="A0A2U3L3B5"/>
<comment type="pathway">
    <text evidence="3 12">One-carbon metabolism; formaldehyde degradation; formate from formaldehyde (H(4)MPT route): step 3/5.</text>
</comment>
<evidence type="ECO:0000313" key="14">
    <source>
        <dbReference type="Proteomes" id="UP000238916"/>
    </source>
</evidence>
<evidence type="ECO:0000256" key="1">
    <source>
        <dbReference type="ARBA" id="ARBA00004058"/>
    </source>
</evidence>
<dbReference type="EC" id="3.5.4.27" evidence="5 12"/>
<dbReference type="Gene3D" id="3.10.340.11">
    <property type="entry name" value="Methenyltetrahydromethanopterin Cyclohydrolase, Chain A, domain 1"/>
    <property type="match status" value="1"/>
</dbReference>
<evidence type="ECO:0000313" key="13">
    <source>
        <dbReference type="EMBL" id="SPF46403.1"/>
    </source>
</evidence>
<evidence type="ECO:0000256" key="11">
    <source>
        <dbReference type="ARBA" id="ARBA00048684"/>
    </source>
</evidence>
<dbReference type="OrthoDB" id="241529at2"/>
<keyword evidence="8 12" id="KW-0554">One-carbon metabolism</keyword>
<organism evidence="13 14">
    <name type="scientific">Candidatus Desulfosporosinus infrequens</name>
    <dbReference type="NCBI Taxonomy" id="2043169"/>
    <lineage>
        <taxon>Bacteria</taxon>
        <taxon>Bacillati</taxon>
        <taxon>Bacillota</taxon>
        <taxon>Clostridia</taxon>
        <taxon>Eubacteriales</taxon>
        <taxon>Desulfitobacteriaceae</taxon>
        <taxon>Desulfosporosinus</taxon>
    </lineage>
</organism>
<evidence type="ECO:0000256" key="10">
    <source>
        <dbReference type="ARBA" id="ARBA00030468"/>
    </source>
</evidence>
<comment type="catalytic activity">
    <reaction evidence="11 12">
        <text>5,10-methenyl-5,6,7,8-tetrahydromethanopterin + H2O = N(5)-formyl-5,6,7,8-tetrahydromethanopterin + H(+)</text>
        <dbReference type="Rhea" id="RHEA:19053"/>
        <dbReference type="ChEBI" id="CHEBI:15377"/>
        <dbReference type="ChEBI" id="CHEBI:15378"/>
        <dbReference type="ChEBI" id="CHEBI:58018"/>
        <dbReference type="ChEBI" id="CHEBI:58337"/>
        <dbReference type="EC" id="3.5.4.27"/>
    </reaction>
</comment>
<name>A0A2U3L3B5_9FIRM</name>
<comment type="function">
    <text evidence="1 12">Catalyzes the hydrolysis of methenyl-H(4)MPT(+) to 5-formyl-H(4)MPT.</text>
</comment>
<dbReference type="GO" id="GO:0005737">
    <property type="term" value="C:cytoplasm"/>
    <property type="evidence" value="ECO:0007669"/>
    <property type="project" value="UniProtKB-SubCell"/>
</dbReference>
<dbReference type="SUPFAM" id="SSF56199">
    <property type="entry name" value="Methenyltetrahydromethanopterin cyclohydrolase"/>
    <property type="match status" value="1"/>
</dbReference>
<dbReference type="Gene3D" id="3.30.1030.10">
    <property type="entry name" value="Methenyltetrahydromethanopterin Cyclohydrolase, Chain A, domain 2"/>
    <property type="match status" value="1"/>
</dbReference>
<reference evidence="14" key="1">
    <citation type="submission" date="2018-02" db="EMBL/GenBank/DDBJ databases">
        <authorList>
            <person name="Hausmann B."/>
        </authorList>
    </citation>
    <scope>NUCLEOTIDE SEQUENCE [LARGE SCALE GENOMIC DNA]</scope>
    <source>
        <strain evidence="14">Peat soil MAG SbF1</strain>
    </source>
</reference>
<dbReference type="InterPro" id="IPR003209">
    <property type="entry name" value="METHMP_CycHdrlase"/>
</dbReference>
<accession>A0A2U3L3B5</accession>
<evidence type="ECO:0000256" key="9">
    <source>
        <dbReference type="ARBA" id="ARBA00022801"/>
    </source>
</evidence>
<dbReference type="Proteomes" id="UP000238916">
    <property type="component" value="Unassembled WGS sequence"/>
</dbReference>
<dbReference type="CDD" id="cd00545">
    <property type="entry name" value="MCH"/>
    <property type="match status" value="1"/>
</dbReference>
<evidence type="ECO:0000256" key="7">
    <source>
        <dbReference type="ARBA" id="ARBA00022490"/>
    </source>
</evidence>
<comment type="similarity">
    <text evidence="4 12">Belongs to the MCH family.</text>
</comment>
<comment type="subcellular location">
    <subcellularLocation>
        <location evidence="2 12">Cytoplasm</location>
    </subcellularLocation>
</comment>
<evidence type="ECO:0000256" key="12">
    <source>
        <dbReference type="HAMAP-Rule" id="MF_00486"/>
    </source>
</evidence>
<evidence type="ECO:0000256" key="3">
    <source>
        <dbReference type="ARBA" id="ARBA00005087"/>
    </source>
</evidence>
<dbReference type="NCBIfam" id="TIGR03120">
    <property type="entry name" value="one_C_mch"/>
    <property type="match status" value="1"/>
</dbReference>
<dbReference type="GO" id="GO:0046294">
    <property type="term" value="P:formaldehyde catabolic process"/>
    <property type="evidence" value="ECO:0007669"/>
    <property type="project" value="UniProtKB-UniRule"/>
</dbReference>
<evidence type="ECO:0000256" key="2">
    <source>
        <dbReference type="ARBA" id="ARBA00004496"/>
    </source>
</evidence>